<evidence type="ECO:0000256" key="9">
    <source>
        <dbReference type="ARBA" id="ARBA00023002"/>
    </source>
</evidence>
<evidence type="ECO:0000256" key="3">
    <source>
        <dbReference type="ARBA" id="ARBA00004721"/>
    </source>
</evidence>
<keyword evidence="12 15" id="KW-0472">Membrane</keyword>
<comment type="pathway">
    <text evidence="3">Secondary metabolite biosynthesis; terpenoid biosynthesis.</text>
</comment>
<proteinExistence type="inferred from homology"/>
<name>A0A9P6CM86_9AGAR</name>
<dbReference type="EMBL" id="MU150245">
    <property type="protein sequence ID" value="KAF9465684.1"/>
    <property type="molecule type" value="Genomic_DNA"/>
</dbReference>
<evidence type="ECO:0000256" key="10">
    <source>
        <dbReference type="ARBA" id="ARBA00023004"/>
    </source>
</evidence>
<dbReference type="Gene3D" id="1.10.630.10">
    <property type="entry name" value="Cytochrome P450"/>
    <property type="match status" value="1"/>
</dbReference>
<keyword evidence="8 15" id="KW-1133">Transmembrane helix</keyword>
<evidence type="ECO:0000256" key="4">
    <source>
        <dbReference type="ARBA" id="ARBA00010617"/>
    </source>
</evidence>
<evidence type="ECO:0000256" key="13">
    <source>
        <dbReference type="PIRSR" id="PIRSR602401-1"/>
    </source>
</evidence>
<dbReference type="PRINTS" id="PR00463">
    <property type="entry name" value="EP450I"/>
</dbReference>
<evidence type="ECO:0000256" key="7">
    <source>
        <dbReference type="ARBA" id="ARBA00022723"/>
    </source>
</evidence>
<dbReference type="GO" id="GO:0016705">
    <property type="term" value="F:oxidoreductase activity, acting on paired donors, with incorporation or reduction of molecular oxygen"/>
    <property type="evidence" value="ECO:0007669"/>
    <property type="project" value="InterPro"/>
</dbReference>
<evidence type="ECO:0000256" key="14">
    <source>
        <dbReference type="RuleBase" id="RU000461"/>
    </source>
</evidence>
<protein>
    <submittedName>
        <fullName evidence="16">Cytochrome P450</fullName>
    </submittedName>
</protein>
<dbReference type="GO" id="GO:0005506">
    <property type="term" value="F:iron ion binding"/>
    <property type="evidence" value="ECO:0007669"/>
    <property type="project" value="InterPro"/>
</dbReference>
<keyword evidence="7 13" id="KW-0479">Metal-binding</keyword>
<dbReference type="PROSITE" id="PS00086">
    <property type="entry name" value="CYTOCHROME_P450"/>
    <property type="match status" value="1"/>
</dbReference>
<dbReference type="InterPro" id="IPR002401">
    <property type="entry name" value="Cyt_P450_E_grp-I"/>
</dbReference>
<evidence type="ECO:0000256" key="5">
    <source>
        <dbReference type="ARBA" id="ARBA00022617"/>
    </source>
</evidence>
<dbReference type="SUPFAM" id="SSF48264">
    <property type="entry name" value="Cytochrome P450"/>
    <property type="match status" value="1"/>
</dbReference>
<dbReference type="PANTHER" id="PTHR24305">
    <property type="entry name" value="CYTOCHROME P450"/>
    <property type="match status" value="1"/>
</dbReference>
<dbReference type="OrthoDB" id="1470350at2759"/>
<comment type="cofactor">
    <cofactor evidence="1 13">
        <name>heme</name>
        <dbReference type="ChEBI" id="CHEBI:30413"/>
    </cofactor>
</comment>
<sequence>MSRATPYITILLPALALWLTTRESPLAAYFRYGLYLVIFYRVTFPMIEALYLWNFVWLKGLAGPKTPSLIFGHMANFYLKECNSMYNEWEKEFGLVYRIRSSFNEPMLVLMDPKGVSHVLNNGDKYGRSEATKQALQAAFPGGLFVKDGEEHRRQRRPINTAFTVTAVEELSDTLFDLADQMRETWQAELEGLPSQSDIFNVSRRIQVLTTDAVSRTGFAYSIADSSGPISDLLDRLRGLEDNHFTVLLQLILNKLPFLVNIPNPATRKWKTLWNELGKVADDVWENGVVNKGFHSKLLEAIGQEQRDLAISNIAGILFAGSETTANIITETLHKLSLFPEIQNKLRAEVVSFREKNGGVITYEDLCTSTTALPYLDAVMKEALRVLTSVPQLSREAQQEDIIPLEYPITIDGKTVTEIHIHPGQTIHMPTRDGVNTTPRLWGPTGKQFIPERWLDGPLPDDALNIRIPGHVLTFGDGNRLCIGRSFAFAEYKIFLSTLIQHFEFGLSSREEEKEIVFHLTGPTAKARVKGKEQDGAQLPLTVKWLAT</sequence>
<reference evidence="16" key="1">
    <citation type="submission" date="2020-11" db="EMBL/GenBank/DDBJ databases">
        <authorList>
            <consortium name="DOE Joint Genome Institute"/>
            <person name="Ahrendt S."/>
            <person name="Riley R."/>
            <person name="Andreopoulos W."/>
            <person name="Labutti K."/>
            <person name="Pangilinan J."/>
            <person name="Ruiz-Duenas F.J."/>
            <person name="Barrasa J.M."/>
            <person name="Sanchez-Garcia M."/>
            <person name="Camarero S."/>
            <person name="Miyauchi S."/>
            <person name="Serrano A."/>
            <person name="Linde D."/>
            <person name="Babiker R."/>
            <person name="Drula E."/>
            <person name="Ayuso-Fernandez I."/>
            <person name="Pacheco R."/>
            <person name="Padilla G."/>
            <person name="Ferreira P."/>
            <person name="Barriuso J."/>
            <person name="Kellner H."/>
            <person name="Castanera R."/>
            <person name="Alfaro M."/>
            <person name="Ramirez L."/>
            <person name="Pisabarro A.G."/>
            <person name="Kuo A."/>
            <person name="Tritt A."/>
            <person name="Lipzen A."/>
            <person name="He G."/>
            <person name="Yan M."/>
            <person name="Ng V."/>
            <person name="Cullen D."/>
            <person name="Martin F."/>
            <person name="Rosso M.-N."/>
            <person name="Henrissat B."/>
            <person name="Hibbett D."/>
            <person name="Martinez A.T."/>
            <person name="Grigoriev I.V."/>
        </authorList>
    </citation>
    <scope>NUCLEOTIDE SEQUENCE</scope>
    <source>
        <strain evidence="16">CBS 247.69</strain>
    </source>
</reference>
<evidence type="ECO:0000313" key="17">
    <source>
        <dbReference type="Proteomes" id="UP000807353"/>
    </source>
</evidence>
<keyword evidence="6 15" id="KW-0812">Transmembrane</keyword>
<evidence type="ECO:0000256" key="6">
    <source>
        <dbReference type="ARBA" id="ARBA00022692"/>
    </source>
</evidence>
<dbReference type="Pfam" id="PF00067">
    <property type="entry name" value="p450"/>
    <property type="match status" value="1"/>
</dbReference>
<evidence type="ECO:0000256" key="8">
    <source>
        <dbReference type="ARBA" id="ARBA00022989"/>
    </source>
</evidence>
<dbReference type="GO" id="GO:0020037">
    <property type="term" value="F:heme binding"/>
    <property type="evidence" value="ECO:0007669"/>
    <property type="project" value="InterPro"/>
</dbReference>
<keyword evidence="11 14" id="KW-0503">Monooxygenase</keyword>
<comment type="caution">
    <text evidence="16">The sequence shown here is derived from an EMBL/GenBank/DDBJ whole genome shotgun (WGS) entry which is preliminary data.</text>
</comment>
<evidence type="ECO:0000256" key="15">
    <source>
        <dbReference type="SAM" id="Phobius"/>
    </source>
</evidence>
<gene>
    <name evidence="16" type="ORF">BDZ94DRAFT_1188684</name>
</gene>
<evidence type="ECO:0000256" key="12">
    <source>
        <dbReference type="ARBA" id="ARBA00023136"/>
    </source>
</evidence>
<dbReference type="AlphaFoldDB" id="A0A9P6CM86"/>
<comment type="similarity">
    <text evidence="4 14">Belongs to the cytochrome P450 family.</text>
</comment>
<accession>A0A9P6CM86</accession>
<keyword evidence="10 13" id="KW-0408">Iron</keyword>
<evidence type="ECO:0000313" key="16">
    <source>
        <dbReference type="EMBL" id="KAF9465684.1"/>
    </source>
</evidence>
<evidence type="ECO:0000256" key="2">
    <source>
        <dbReference type="ARBA" id="ARBA00004370"/>
    </source>
</evidence>
<feature type="transmembrane region" description="Helical" evidence="15">
    <location>
        <begin position="32"/>
        <end position="53"/>
    </location>
</feature>
<keyword evidence="9 14" id="KW-0560">Oxidoreductase</keyword>
<dbReference type="InterPro" id="IPR036396">
    <property type="entry name" value="Cyt_P450_sf"/>
</dbReference>
<keyword evidence="17" id="KW-1185">Reference proteome</keyword>
<dbReference type="GO" id="GO:0004497">
    <property type="term" value="F:monooxygenase activity"/>
    <property type="evidence" value="ECO:0007669"/>
    <property type="project" value="UniProtKB-KW"/>
</dbReference>
<dbReference type="InterPro" id="IPR001128">
    <property type="entry name" value="Cyt_P450"/>
</dbReference>
<dbReference type="PANTHER" id="PTHR24305:SF166">
    <property type="entry name" value="CYTOCHROME P450 12A4, MITOCHONDRIAL-RELATED"/>
    <property type="match status" value="1"/>
</dbReference>
<comment type="subcellular location">
    <subcellularLocation>
        <location evidence="2">Membrane</location>
    </subcellularLocation>
</comment>
<dbReference type="InterPro" id="IPR050121">
    <property type="entry name" value="Cytochrome_P450_monoxygenase"/>
</dbReference>
<dbReference type="Proteomes" id="UP000807353">
    <property type="component" value="Unassembled WGS sequence"/>
</dbReference>
<organism evidence="16 17">
    <name type="scientific">Collybia nuda</name>
    <dbReference type="NCBI Taxonomy" id="64659"/>
    <lineage>
        <taxon>Eukaryota</taxon>
        <taxon>Fungi</taxon>
        <taxon>Dikarya</taxon>
        <taxon>Basidiomycota</taxon>
        <taxon>Agaricomycotina</taxon>
        <taxon>Agaricomycetes</taxon>
        <taxon>Agaricomycetidae</taxon>
        <taxon>Agaricales</taxon>
        <taxon>Tricholomatineae</taxon>
        <taxon>Clitocybaceae</taxon>
        <taxon>Collybia</taxon>
    </lineage>
</organism>
<dbReference type="GO" id="GO:0016020">
    <property type="term" value="C:membrane"/>
    <property type="evidence" value="ECO:0007669"/>
    <property type="project" value="UniProtKB-SubCell"/>
</dbReference>
<dbReference type="InterPro" id="IPR017972">
    <property type="entry name" value="Cyt_P450_CS"/>
</dbReference>
<dbReference type="PRINTS" id="PR00385">
    <property type="entry name" value="P450"/>
</dbReference>
<keyword evidence="5 13" id="KW-0349">Heme</keyword>
<evidence type="ECO:0000256" key="1">
    <source>
        <dbReference type="ARBA" id="ARBA00001971"/>
    </source>
</evidence>
<evidence type="ECO:0000256" key="11">
    <source>
        <dbReference type="ARBA" id="ARBA00023033"/>
    </source>
</evidence>
<feature type="binding site" description="axial binding residue" evidence="13">
    <location>
        <position position="482"/>
    </location>
    <ligand>
        <name>heme</name>
        <dbReference type="ChEBI" id="CHEBI:30413"/>
    </ligand>
    <ligandPart>
        <name>Fe</name>
        <dbReference type="ChEBI" id="CHEBI:18248"/>
    </ligandPart>
</feature>